<sequence>MDDHHTEWFHQAEQVCEAVGVTPSMPRLGKCQRHRDNTSGDEPAEYYKRTVAIPLLDHLLAELEIMVTPLH</sequence>
<gene>
    <name evidence="1" type="primary">Thap12-L18</name>
    <name evidence="1" type="ORF">Hamer_G003065</name>
</gene>
<proteinExistence type="predicted"/>
<organism evidence="1 2">
    <name type="scientific">Homarus americanus</name>
    <name type="common">American lobster</name>
    <dbReference type="NCBI Taxonomy" id="6706"/>
    <lineage>
        <taxon>Eukaryota</taxon>
        <taxon>Metazoa</taxon>
        <taxon>Ecdysozoa</taxon>
        <taxon>Arthropoda</taxon>
        <taxon>Crustacea</taxon>
        <taxon>Multicrustacea</taxon>
        <taxon>Malacostraca</taxon>
        <taxon>Eumalacostraca</taxon>
        <taxon>Eucarida</taxon>
        <taxon>Decapoda</taxon>
        <taxon>Pleocyemata</taxon>
        <taxon>Astacidea</taxon>
        <taxon>Nephropoidea</taxon>
        <taxon>Nephropidae</taxon>
        <taxon>Homarus</taxon>
    </lineage>
</organism>
<protein>
    <submittedName>
        <fullName evidence="1">Putative 52 kDa repressor of the inhibitor of the protein kinase-like 18</fullName>
    </submittedName>
</protein>
<evidence type="ECO:0000313" key="1">
    <source>
        <dbReference type="EMBL" id="KAG7174171.1"/>
    </source>
</evidence>
<dbReference type="Proteomes" id="UP000747542">
    <property type="component" value="Unassembled WGS sequence"/>
</dbReference>
<reference evidence="1" key="1">
    <citation type="journal article" date="2021" name="Sci. Adv.">
        <title>The American lobster genome reveals insights on longevity, neural, and immune adaptations.</title>
        <authorList>
            <person name="Polinski J.M."/>
            <person name="Zimin A.V."/>
            <person name="Clark K.F."/>
            <person name="Kohn A.B."/>
            <person name="Sadowski N."/>
            <person name="Timp W."/>
            <person name="Ptitsyn A."/>
            <person name="Khanna P."/>
            <person name="Romanova D.Y."/>
            <person name="Williams P."/>
            <person name="Greenwood S.J."/>
            <person name="Moroz L.L."/>
            <person name="Walt D.R."/>
            <person name="Bodnar A.G."/>
        </authorList>
    </citation>
    <scope>NUCLEOTIDE SEQUENCE</scope>
    <source>
        <strain evidence="1">GMGI-L3</strain>
    </source>
</reference>
<evidence type="ECO:0000313" key="2">
    <source>
        <dbReference type="Proteomes" id="UP000747542"/>
    </source>
</evidence>
<name>A0A8J5N5Z6_HOMAM</name>
<dbReference type="AlphaFoldDB" id="A0A8J5N5Z6"/>
<accession>A0A8J5N5Z6</accession>
<keyword evidence="2" id="KW-1185">Reference proteome</keyword>
<comment type="caution">
    <text evidence="1">The sequence shown here is derived from an EMBL/GenBank/DDBJ whole genome shotgun (WGS) entry which is preliminary data.</text>
</comment>
<dbReference type="EMBL" id="JAHLQT010007678">
    <property type="protein sequence ID" value="KAG7174171.1"/>
    <property type="molecule type" value="Genomic_DNA"/>
</dbReference>